<dbReference type="Pfam" id="PF20308">
    <property type="entry name" value="TPR-S"/>
    <property type="match status" value="1"/>
</dbReference>
<evidence type="ECO:0000313" key="2">
    <source>
        <dbReference type="Proteomes" id="UP000076405"/>
    </source>
</evidence>
<keyword evidence="1" id="KW-0614">Plasmid</keyword>
<name>A0AAC9B3X4_9LACO</name>
<dbReference type="InterPro" id="IPR046880">
    <property type="entry name" value="TPR-S"/>
</dbReference>
<evidence type="ECO:0008006" key="3">
    <source>
        <dbReference type="Google" id="ProtNLM"/>
    </source>
</evidence>
<gene>
    <name evidence="1" type="ORF">ADU70_0070</name>
</gene>
<evidence type="ECO:0000313" key="1">
    <source>
        <dbReference type="EMBL" id="AMV63899.1"/>
    </source>
</evidence>
<dbReference type="EMBL" id="CP012279">
    <property type="protein sequence ID" value="AMV63899.1"/>
    <property type="molecule type" value="Genomic_DNA"/>
</dbReference>
<reference evidence="1 2" key="1">
    <citation type="journal article" date="2016" name="PLoS ONE">
        <title>The Identification of Novel Diagnostic Marker Genes for the Detection of Beer Spoiling Pediococcus damnosus Strains Using the BlAst Diagnostic Gene findEr.</title>
        <authorList>
            <person name="Behr J."/>
            <person name="Geissler A.J."/>
            <person name="Schmid J."/>
            <person name="Zehe A."/>
            <person name="Vogel R.F."/>
        </authorList>
    </citation>
    <scope>NUCLEOTIDE SEQUENCE [LARGE SCALE GENOMIC DNA]</scope>
    <source>
        <strain evidence="1 2">TMW 2.1533</strain>
    </source>
</reference>
<accession>A0AAC9B3X4</accession>
<protein>
    <recommendedName>
        <fullName evidence="3">DUF4071 domain-containing protein</fullName>
    </recommendedName>
</protein>
<proteinExistence type="predicted"/>
<dbReference type="AlphaFoldDB" id="A0AAC9B3X4"/>
<dbReference type="Proteomes" id="UP000076405">
    <property type="component" value="Plasmid pL21533-4"/>
</dbReference>
<geneLocation type="plasmid" evidence="2">
    <name>pl21533-4</name>
</geneLocation>
<sequence>MTYHCFTIMGYGEKTDYKLSKKINLDKIYGKLIKPTLSNFDNIDNLRGDEISNSEIIDTDMFELLLSADIVIADITTLNPNAIYELGIRHALKPYSTIILSLDQDDLPFDFNHNRIFRYSLKDINDRTKLQAKVRELRSLLETIVKNLDDGQEICDSPFYEYVKYVKRPNIPADKLEQIRSRHYDSETIKSLMDQAHRLTKERKYQEAASTYKKLSLNNRNNPYYIQQQALLLSKVTDTDHKRNLIEAEKIIKKLNPFNSLDCETTGIYGGIEKRLFSITKYKTHLDNAIRSYNRGFILDHNYYNGENVVNCLIYKLLDSTDNEELIYLKYSINNLNKDVLNLALQEKDKQIRENSDCDYWLFATISLSYLLMDDNPNYIEFKSEFECQSIYDREKQAFKETEDLRKEALKRLMSITIEKS</sequence>
<organism evidence="1 2">
    <name type="scientific">Pediococcus damnosus</name>
    <dbReference type="NCBI Taxonomy" id="51663"/>
    <lineage>
        <taxon>Bacteria</taxon>
        <taxon>Bacillati</taxon>
        <taxon>Bacillota</taxon>
        <taxon>Bacilli</taxon>
        <taxon>Lactobacillales</taxon>
        <taxon>Lactobacillaceae</taxon>
        <taxon>Pediococcus</taxon>
    </lineage>
</organism>